<dbReference type="SUPFAM" id="SSF88713">
    <property type="entry name" value="Glycoside hydrolase/deacetylase"/>
    <property type="match status" value="1"/>
</dbReference>
<reference evidence="1 2" key="1">
    <citation type="journal article" date="2015" name="Genome Announc.">
        <title>Complete genome sequences for 35 biothreat assay-relevant bacillus species.</title>
        <authorList>
            <person name="Johnson S.L."/>
            <person name="Daligault H.E."/>
            <person name="Davenport K.W."/>
            <person name="Jaissle J."/>
            <person name="Frey K.G."/>
            <person name="Ladner J.T."/>
            <person name="Broomall S.M."/>
            <person name="Bishop-Lilly K.A."/>
            <person name="Bruce D.C."/>
            <person name="Gibbons H.S."/>
            <person name="Coyne S.R."/>
            <person name="Lo C.C."/>
            <person name="Meincke L."/>
            <person name="Munk A.C."/>
            <person name="Koroleva G.I."/>
            <person name="Rosenzweig C.N."/>
            <person name="Palacios G.F."/>
            <person name="Redden C.L."/>
            <person name="Minogue T.D."/>
            <person name="Chain P.S."/>
        </authorList>
    </citation>
    <scope>NUCLEOTIDE SEQUENCE [LARGE SCALE GENOMIC DNA]</scope>
    <source>
        <strain evidence="2">ATCC 14581 / DSM 32 / JCM 2506 / NBRC 15308 / NCIMB 9376 / NCTC 10342 / NRRL B-14308 / VKM B-512</strain>
    </source>
</reference>
<dbReference type="Gene3D" id="3.20.20.370">
    <property type="entry name" value="Glycoside hydrolase/deacetylase"/>
    <property type="match status" value="1"/>
</dbReference>
<dbReference type="PROSITE" id="PS51677">
    <property type="entry name" value="NODB"/>
    <property type="match status" value="1"/>
</dbReference>
<name>A0A0B6AP82_PRIM2</name>
<dbReference type="GO" id="GO:0005975">
    <property type="term" value="P:carbohydrate metabolic process"/>
    <property type="evidence" value="ECO:0007669"/>
    <property type="project" value="InterPro"/>
</dbReference>
<dbReference type="KEGG" id="bmeg:BG04_1061"/>
<organism evidence="1 2">
    <name type="scientific">Priestia megaterium (strain ATCC 14581 / DSM 32 / CCUG 1817 / JCM 2506 / NBRC 15308 / NCIMB 9376 / NCTC 10342 / NRRL B-14308 / VKM B-512 / Ford 19)</name>
    <name type="common">Bacillus megaterium</name>
    <dbReference type="NCBI Taxonomy" id="1348623"/>
    <lineage>
        <taxon>Bacteria</taxon>
        <taxon>Bacillati</taxon>
        <taxon>Bacillota</taxon>
        <taxon>Bacilli</taxon>
        <taxon>Bacillales</taxon>
        <taxon>Bacillaceae</taxon>
        <taxon>Priestia</taxon>
    </lineage>
</organism>
<dbReference type="PANTHER" id="PTHR10587:SF80">
    <property type="entry name" value="CHITOOLIGOSACCHARIDE DEACETYLASE"/>
    <property type="match status" value="1"/>
</dbReference>
<evidence type="ECO:0000313" key="2">
    <source>
        <dbReference type="Proteomes" id="UP000031829"/>
    </source>
</evidence>
<dbReference type="InterPro" id="IPR014228">
    <property type="entry name" value="Spore_polysacc_deacetyl_YlxY"/>
</dbReference>
<dbReference type="Proteomes" id="UP000031829">
    <property type="component" value="Chromosome"/>
</dbReference>
<dbReference type="GO" id="GO:0016020">
    <property type="term" value="C:membrane"/>
    <property type="evidence" value="ECO:0007669"/>
    <property type="project" value="TreeGrafter"/>
</dbReference>
<dbReference type="CDD" id="cd10950">
    <property type="entry name" value="CE4_BsYlxY_like"/>
    <property type="match status" value="1"/>
</dbReference>
<dbReference type="GeneID" id="93644537"/>
<sequence>MKRTIVQFTAFLFLLAITYKSIYNPFAEAYIEALKSDVQLVSAQHDALYQKIEEKAKDYEKPAANARIDPVWKRVPGYNGIKVDLAASYKNMKPAGKFDEKKLVYKQVRPKVHLKDLPQEPIYRGHDEKPMVSFTVNVAWGNEYLPKMLEVLKKHHAKATFFLEGKWVKNNPDMAKMIVDAGHEVGNHSYSHPDMATLSASQINQQLKKTNDIITSTTGQKVKWFAPPSGSFRPEVVTLASQLKMSTIMWTVDTIDWQKPSSEVLINRVMKKIHPGAIVLMHPTESTAESLDQLLTDIERKGLKVSDVSTMLDEERMMKIPSSTKK</sequence>
<dbReference type="InterPro" id="IPR050248">
    <property type="entry name" value="Polysacc_deacetylase_ArnD"/>
</dbReference>
<dbReference type="InterPro" id="IPR011330">
    <property type="entry name" value="Glyco_hydro/deAcase_b/a-brl"/>
</dbReference>
<proteinExistence type="predicted"/>
<accession>A0A0B6AP82</accession>
<dbReference type="AlphaFoldDB" id="A0A0B6AP82"/>
<dbReference type="Pfam" id="PF01522">
    <property type="entry name" value="Polysacc_deac_1"/>
    <property type="match status" value="1"/>
</dbReference>
<dbReference type="PANTHER" id="PTHR10587">
    <property type="entry name" value="GLYCOSYL TRANSFERASE-RELATED"/>
    <property type="match status" value="1"/>
</dbReference>
<gene>
    <name evidence="1" type="ORF">BG04_1061</name>
</gene>
<evidence type="ECO:0000313" key="1">
    <source>
        <dbReference type="EMBL" id="AJI21669.1"/>
    </source>
</evidence>
<dbReference type="NCBIfam" id="TIGR02873">
    <property type="entry name" value="spore_ylxY"/>
    <property type="match status" value="1"/>
</dbReference>
<dbReference type="RefSeq" id="WP_016765374.1">
    <property type="nucleotide sequence ID" value="NZ_BCVB01000001.1"/>
</dbReference>
<dbReference type="GO" id="GO:0016810">
    <property type="term" value="F:hydrolase activity, acting on carbon-nitrogen (but not peptide) bonds"/>
    <property type="evidence" value="ECO:0007669"/>
    <property type="project" value="InterPro"/>
</dbReference>
<dbReference type="InterPro" id="IPR002509">
    <property type="entry name" value="NODB_dom"/>
</dbReference>
<protein>
    <submittedName>
        <fullName evidence="1">Polysaccharide deacetylase family protein</fullName>
    </submittedName>
</protein>
<dbReference type="EMBL" id="CP009920">
    <property type="protein sequence ID" value="AJI21669.1"/>
    <property type="molecule type" value="Genomic_DNA"/>
</dbReference>
<dbReference type="HOGENOM" id="CLU_064035_0_0_9"/>